<dbReference type="EMBL" id="CP018632">
    <property type="protein sequence ID" value="ASJ76407.1"/>
    <property type="molecule type" value="Genomic_DNA"/>
</dbReference>
<dbReference type="AlphaFoldDB" id="A0A2Z2P6U1"/>
<feature type="compositionally biased region" description="Polar residues" evidence="1">
    <location>
        <begin position="427"/>
        <end position="437"/>
    </location>
</feature>
<proteinExistence type="predicted"/>
<dbReference type="KEGG" id="gai:IMCC3135_31800"/>
<name>A0A2Z2P6U1_9GAMM</name>
<accession>A0A2Z2P6U1</accession>
<dbReference type="PANTHER" id="PTHR37826">
    <property type="entry name" value="FLOTILLIN BAND_7_5 DOMAIN PROTEIN"/>
    <property type="match status" value="1"/>
</dbReference>
<feature type="region of interest" description="Disordered" evidence="1">
    <location>
        <begin position="18"/>
        <end position="39"/>
    </location>
</feature>
<dbReference type="RefSeq" id="WP_205737805.1">
    <property type="nucleotide sequence ID" value="NZ_CP018632.1"/>
</dbReference>
<sequence length="457" mass="51342">MSLVERLKLQMEQRLAERDADSPAVESYHWPDDKHAVEPGVGETTTRALTEKRFPCMQCGAMLNYAIGTRSMVCQYCGHSNIIEQSTESLEELDFHAALKKLHTTATITPDNRIISCPNCAAQFAMDAHIHAGECPFCGTDVVTETSHSKPLKPKGLLPFAITDEQARKSYRDWLKRRWFAPNALKKYARDDASLNGVYIPYWTYDSDTVTAYSGQRGEVYYVSQRVTEVVNGRRVTRTRQVPKIRWYPASGRTSRHFDDVLVGATRTLPRKITDWLAPWDLENLVPYTEDYLAGFSSEVYQVDLDEGFNIAQQTMDKVIHGDVRRAIGGDQQRINRINTQHSDTTFKHVLLPVWTAGFQFRDKTYRFVVNARSGKVQGERPYSVAKISLAVVAAIAFAAATLLLMEGSGGGSVLNGSFTTGINSSVNRDWGSSPSPSRWPDVPLNDFNDRAPDVRF</sequence>
<dbReference type="PANTHER" id="PTHR37826:SF3">
    <property type="entry name" value="J DOMAIN-CONTAINING PROTEIN"/>
    <property type="match status" value="1"/>
</dbReference>
<reference evidence="2 3" key="1">
    <citation type="submission" date="2016-12" db="EMBL/GenBank/DDBJ databases">
        <authorList>
            <person name="Song W.-J."/>
            <person name="Kurnit D.M."/>
        </authorList>
    </citation>
    <scope>NUCLEOTIDE SEQUENCE [LARGE SCALE GENOMIC DNA]</scope>
    <source>
        <strain evidence="2 3">IMCC3135</strain>
    </source>
</reference>
<evidence type="ECO:0000256" key="1">
    <source>
        <dbReference type="SAM" id="MobiDB-lite"/>
    </source>
</evidence>
<feature type="region of interest" description="Disordered" evidence="1">
    <location>
        <begin position="427"/>
        <end position="447"/>
    </location>
</feature>
<evidence type="ECO:0008006" key="4">
    <source>
        <dbReference type="Google" id="ProtNLM"/>
    </source>
</evidence>
<evidence type="ECO:0000313" key="2">
    <source>
        <dbReference type="EMBL" id="ASJ76407.1"/>
    </source>
</evidence>
<evidence type="ECO:0000313" key="3">
    <source>
        <dbReference type="Proteomes" id="UP000250079"/>
    </source>
</evidence>
<protein>
    <recommendedName>
        <fullName evidence="4">Primosomal protein N' (Replication factor Y)-superfamily II helicase</fullName>
    </recommendedName>
</protein>
<organism evidence="2 3">
    <name type="scientific">Granulosicoccus antarcticus IMCC3135</name>
    <dbReference type="NCBI Taxonomy" id="1192854"/>
    <lineage>
        <taxon>Bacteria</taxon>
        <taxon>Pseudomonadati</taxon>
        <taxon>Pseudomonadota</taxon>
        <taxon>Gammaproteobacteria</taxon>
        <taxon>Chromatiales</taxon>
        <taxon>Granulosicoccaceae</taxon>
        <taxon>Granulosicoccus</taxon>
    </lineage>
</organism>
<keyword evidence="3" id="KW-1185">Reference proteome</keyword>
<gene>
    <name evidence="2" type="ORF">IMCC3135_31800</name>
</gene>
<dbReference type="Proteomes" id="UP000250079">
    <property type="component" value="Chromosome"/>
</dbReference>